<accession>A0ACB9ALE4</accession>
<organism evidence="1 2">
    <name type="scientific">Cichorium intybus</name>
    <name type="common">Chicory</name>
    <dbReference type="NCBI Taxonomy" id="13427"/>
    <lineage>
        <taxon>Eukaryota</taxon>
        <taxon>Viridiplantae</taxon>
        <taxon>Streptophyta</taxon>
        <taxon>Embryophyta</taxon>
        <taxon>Tracheophyta</taxon>
        <taxon>Spermatophyta</taxon>
        <taxon>Magnoliopsida</taxon>
        <taxon>eudicotyledons</taxon>
        <taxon>Gunneridae</taxon>
        <taxon>Pentapetalae</taxon>
        <taxon>asterids</taxon>
        <taxon>campanulids</taxon>
        <taxon>Asterales</taxon>
        <taxon>Asteraceae</taxon>
        <taxon>Cichorioideae</taxon>
        <taxon>Cichorieae</taxon>
        <taxon>Cichoriinae</taxon>
        <taxon>Cichorium</taxon>
    </lineage>
</organism>
<proteinExistence type="predicted"/>
<name>A0ACB9ALE4_CICIN</name>
<gene>
    <name evidence="1" type="ORF">L2E82_39015</name>
</gene>
<protein>
    <submittedName>
        <fullName evidence="1">Uncharacterized protein</fullName>
    </submittedName>
</protein>
<evidence type="ECO:0000313" key="1">
    <source>
        <dbReference type="EMBL" id="KAI3709255.1"/>
    </source>
</evidence>
<comment type="caution">
    <text evidence="1">The sequence shown here is derived from an EMBL/GenBank/DDBJ whole genome shotgun (WGS) entry which is preliminary data.</text>
</comment>
<keyword evidence="2" id="KW-1185">Reference proteome</keyword>
<reference evidence="1 2" key="2">
    <citation type="journal article" date="2022" name="Mol. Ecol. Resour.">
        <title>The genomes of chicory, endive, great burdock and yacon provide insights into Asteraceae paleo-polyploidization history and plant inulin production.</title>
        <authorList>
            <person name="Fan W."/>
            <person name="Wang S."/>
            <person name="Wang H."/>
            <person name="Wang A."/>
            <person name="Jiang F."/>
            <person name="Liu H."/>
            <person name="Zhao H."/>
            <person name="Xu D."/>
            <person name="Zhang Y."/>
        </authorList>
    </citation>
    <scope>NUCLEOTIDE SEQUENCE [LARGE SCALE GENOMIC DNA]</scope>
    <source>
        <strain evidence="2">cv. Punajuju</strain>
        <tissue evidence="1">Leaves</tissue>
    </source>
</reference>
<evidence type="ECO:0000313" key="2">
    <source>
        <dbReference type="Proteomes" id="UP001055811"/>
    </source>
</evidence>
<dbReference type="Proteomes" id="UP001055811">
    <property type="component" value="Linkage Group LG07"/>
</dbReference>
<dbReference type="EMBL" id="CM042015">
    <property type="protein sequence ID" value="KAI3709255.1"/>
    <property type="molecule type" value="Genomic_DNA"/>
</dbReference>
<reference evidence="2" key="1">
    <citation type="journal article" date="2022" name="Mol. Ecol. Resour.">
        <title>The genomes of chicory, endive, great burdock and yacon provide insights into Asteraceae palaeo-polyploidization history and plant inulin production.</title>
        <authorList>
            <person name="Fan W."/>
            <person name="Wang S."/>
            <person name="Wang H."/>
            <person name="Wang A."/>
            <person name="Jiang F."/>
            <person name="Liu H."/>
            <person name="Zhao H."/>
            <person name="Xu D."/>
            <person name="Zhang Y."/>
        </authorList>
    </citation>
    <scope>NUCLEOTIDE SEQUENCE [LARGE SCALE GENOMIC DNA]</scope>
    <source>
        <strain evidence="2">cv. Punajuju</strain>
    </source>
</reference>
<sequence>MDFLKNHHRHHSSSCSNRSISDTDSQLDEFRSREGNLGMEDVLNDVNTKVGPCGVDGGIPPGNGAIKKTRTQILAYLLISSSFSAATRIDDWASNWGEYEFTIKASASEVMSFLAFHGFAISSLMFGYNLYDQSYI</sequence>